<keyword evidence="2" id="KW-1185">Reference proteome</keyword>
<dbReference type="AlphaFoldDB" id="A0A2P5EVG8"/>
<organism evidence="1 2">
    <name type="scientific">Trema orientale</name>
    <name type="common">Charcoal tree</name>
    <name type="synonym">Celtis orientalis</name>
    <dbReference type="NCBI Taxonomy" id="63057"/>
    <lineage>
        <taxon>Eukaryota</taxon>
        <taxon>Viridiplantae</taxon>
        <taxon>Streptophyta</taxon>
        <taxon>Embryophyta</taxon>
        <taxon>Tracheophyta</taxon>
        <taxon>Spermatophyta</taxon>
        <taxon>Magnoliopsida</taxon>
        <taxon>eudicotyledons</taxon>
        <taxon>Gunneridae</taxon>
        <taxon>Pentapetalae</taxon>
        <taxon>rosids</taxon>
        <taxon>fabids</taxon>
        <taxon>Rosales</taxon>
        <taxon>Cannabaceae</taxon>
        <taxon>Trema</taxon>
    </lineage>
</organism>
<evidence type="ECO:0000313" key="1">
    <source>
        <dbReference type="EMBL" id="PON89530.1"/>
    </source>
</evidence>
<comment type="caution">
    <text evidence="1">The sequence shown here is derived from an EMBL/GenBank/DDBJ whole genome shotgun (WGS) entry which is preliminary data.</text>
</comment>
<dbReference type="InParanoid" id="A0A2P5EVG8"/>
<proteinExistence type="predicted"/>
<sequence>MIYGDDKKDLLLLEALLDCCCNVLNVVVYPINNSALFVERNSINCSGFV</sequence>
<gene>
    <name evidence="1" type="ORF">TorRG33x02_146740</name>
</gene>
<reference evidence="2" key="1">
    <citation type="submission" date="2016-06" db="EMBL/GenBank/DDBJ databases">
        <title>Parallel loss of symbiosis genes in relatives of nitrogen-fixing non-legume Parasponia.</title>
        <authorList>
            <person name="Van Velzen R."/>
            <person name="Holmer R."/>
            <person name="Bu F."/>
            <person name="Rutten L."/>
            <person name="Van Zeijl A."/>
            <person name="Liu W."/>
            <person name="Santuari L."/>
            <person name="Cao Q."/>
            <person name="Sharma T."/>
            <person name="Shen D."/>
            <person name="Roswanjaya Y."/>
            <person name="Wardhani T."/>
            <person name="Kalhor M.S."/>
            <person name="Jansen J."/>
            <person name="Van den Hoogen J."/>
            <person name="Gungor B."/>
            <person name="Hartog M."/>
            <person name="Hontelez J."/>
            <person name="Verver J."/>
            <person name="Yang W.-C."/>
            <person name="Schijlen E."/>
            <person name="Repin R."/>
            <person name="Schilthuizen M."/>
            <person name="Schranz E."/>
            <person name="Heidstra R."/>
            <person name="Miyata K."/>
            <person name="Fedorova E."/>
            <person name="Kohlen W."/>
            <person name="Bisseling T."/>
            <person name="Smit S."/>
            <person name="Geurts R."/>
        </authorList>
    </citation>
    <scope>NUCLEOTIDE SEQUENCE [LARGE SCALE GENOMIC DNA]</scope>
    <source>
        <strain evidence="2">cv. RG33-2</strain>
    </source>
</reference>
<name>A0A2P5EVG8_TREOI</name>
<dbReference type="Proteomes" id="UP000237000">
    <property type="component" value="Unassembled WGS sequence"/>
</dbReference>
<accession>A0A2P5EVG8</accession>
<protein>
    <submittedName>
        <fullName evidence="1">Uncharacterized protein</fullName>
    </submittedName>
</protein>
<evidence type="ECO:0000313" key="2">
    <source>
        <dbReference type="Proteomes" id="UP000237000"/>
    </source>
</evidence>
<dbReference type="EMBL" id="JXTC01000093">
    <property type="protein sequence ID" value="PON89530.1"/>
    <property type="molecule type" value="Genomic_DNA"/>
</dbReference>